<dbReference type="PROSITE" id="PS50112">
    <property type="entry name" value="PAS"/>
    <property type="match status" value="1"/>
</dbReference>
<keyword evidence="4" id="KW-1133">Transmembrane helix</keyword>
<feature type="transmembrane region" description="Helical" evidence="4">
    <location>
        <begin position="1434"/>
        <end position="1454"/>
    </location>
</feature>
<dbReference type="CDD" id="cd00130">
    <property type="entry name" value="PAS"/>
    <property type="match status" value="1"/>
</dbReference>
<keyword evidence="1" id="KW-0600">Photoreceptor protein</keyword>
<feature type="region of interest" description="Disordered" evidence="3">
    <location>
        <begin position="1106"/>
        <end position="1138"/>
    </location>
</feature>
<dbReference type="STRING" id="33097.A0A150FZ71"/>
<feature type="compositionally biased region" description="Gly residues" evidence="3">
    <location>
        <begin position="1961"/>
        <end position="1973"/>
    </location>
</feature>
<evidence type="ECO:0000259" key="5">
    <source>
        <dbReference type="PROSITE" id="PS50112"/>
    </source>
</evidence>
<dbReference type="SUPFAM" id="SSF55785">
    <property type="entry name" value="PYP-like sensor domain (PAS domain)"/>
    <property type="match status" value="1"/>
</dbReference>
<feature type="region of interest" description="Disordered" evidence="3">
    <location>
        <begin position="677"/>
        <end position="698"/>
    </location>
</feature>
<dbReference type="Pfam" id="PF25474">
    <property type="entry name" value="TPR_TmcB"/>
    <property type="match status" value="1"/>
</dbReference>
<feature type="transmembrane region" description="Helical" evidence="4">
    <location>
        <begin position="1235"/>
        <end position="1258"/>
    </location>
</feature>
<gene>
    <name evidence="6" type="ORF">GPECTOR_111g246</name>
</gene>
<feature type="domain" description="PAS" evidence="5">
    <location>
        <begin position="111"/>
        <end position="173"/>
    </location>
</feature>
<dbReference type="GO" id="GO:0009881">
    <property type="term" value="F:photoreceptor activity"/>
    <property type="evidence" value="ECO:0007669"/>
    <property type="project" value="UniProtKB-KW"/>
</dbReference>
<dbReference type="SMART" id="SM00091">
    <property type="entry name" value="PAS"/>
    <property type="match status" value="2"/>
</dbReference>
<dbReference type="Pfam" id="PF13426">
    <property type="entry name" value="PAS_9"/>
    <property type="match status" value="1"/>
</dbReference>
<feature type="compositionally biased region" description="Low complexity" evidence="3">
    <location>
        <begin position="327"/>
        <end position="337"/>
    </location>
</feature>
<feature type="region of interest" description="Disordered" evidence="3">
    <location>
        <begin position="1490"/>
        <end position="1589"/>
    </location>
</feature>
<dbReference type="OrthoDB" id="531046at2759"/>
<feature type="region of interest" description="Disordered" evidence="3">
    <location>
        <begin position="323"/>
        <end position="363"/>
    </location>
</feature>
<protein>
    <recommendedName>
        <fullName evidence="5">PAS domain-containing protein</fullName>
    </recommendedName>
</protein>
<evidence type="ECO:0000256" key="1">
    <source>
        <dbReference type="ARBA" id="ARBA00022543"/>
    </source>
</evidence>
<organism evidence="6 7">
    <name type="scientific">Gonium pectorale</name>
    <name type="common">Green alga</name>
    <dbReference type="NCBI Taxonomy" id="33097"/>
    <lineage>
        <taxon>Eukaryota</taxon>
        <taxon>Viridiplantae</taxon>
        <taxon>Chlorophyta</taxon>
        <taxon>core chlorophytes</taxon>
        <taxon>Chlorophyceae</taxon>
        <taxon>CS clade</taxon>
        <taxon>Chlamydomonadales</taxon>
        <taxon>Volvocaceae</taxon>
        <taxon>Gonium</taxon>
    </lineage>
</organism>
<evidence type="ECO:0000256" key="2">
    <source>
        <dbReference type="ARBA" id="ARBA00022606"/>
    </source>
</evidence>
<feature type="compositionally biased region" description="Basic residues" evidence="3">
    <location>
        <begin position="2034"/>
        <end position="2044"/>
    </location>
</feature>
<reference evidence="7" key="1">
    <citation type="journal article" date="2016" name="Nat. Commun.">
        <title>The Gonium pectorale genome demonstrates co-option of cell cycle regulation during the evolution of multicellularity.</title>
        <authorList>
            <person name="Hanschen E.R."/>
            <person name="Marriage T.N."/>
            <person name="Ferris P.J."/>
            <person name="Hamaji T."/>
            <person name="Toyoda A."/>
            <person name="Fujiyama A."/>
            <person name="Neme R."/>
            <person name="Noguchi H."/>
            <person name="Minakuchi Y."/>
            <person name="Suzuki M."/>
            <person name="Kawai-Toyooka H."/>
            <person name="Smith D.R."/>
            <person name="Sparks H."/>
            <person name="Anderson J."/>
            <person name="Bakaric R."/>
            <person name="Luria V."/>
            <person name="Karger A."/>
            <person name="Kirschner M.W."/>
            <person name="Durand P.M."/>
            <person name="Michod R.E."/>
            <person name="Nozaki H."/>
            <person name="Olson B.J."/>
        </authorList>
    </citation>
    <scope>NUCLEOTIDE SEQUENCE [LARGE SCALE GENOMIC DNA]</scope>
    <source>
        <strain evidence="7">NIES-2863</strain>
    </source>
</reference>
<feature type="region of interest" description="Disordered" evidence="3">
    <location>
        <begin position="1956"/>
        <end position="2044"/>
    </location>
</feature>
<dbReference type="InterPro" id="IPR000014">
    <property type="entry name" value="PAS"/>
</dbReference>
<dbReference type="InterPro" id="IPR052994">
    <property type="entry name" value="Tiny_macrocysts_regulators"/>
</dbReference>
<feature type="region of interest" description="Disordered" evidence="3">
    <location>
        <begin position="1023"/>
        <end position="1072"/>
    </location>
</feature>
<feature type="compositionally biased region" description="Low complexity" evidence="3">
    <location>
        <begin position="1514"/>
        <end position="1525"/>
    </location>
</feature>
<keyword evidence="7" id="KW-1185">Reference proteome</keyword>
<dbReference type="Proteomes" id="UP000075714">
    <property type="component" value="Unassembled WGS sequence"/>
</dbReference>
<name>A0A150FZ71_GONPE</name>
<keyword evidence="1" id="KW-0157">Chromophore</keyword>
<keyword evidence="2" id="KW-0716">Sensory transduction</keyword>
<dbReference type="Gene3D" id="3.30.450.20">
    <property type="entry name" value="PAS domain"/>
    <property type="match status" value="1"/>
</dbReference>
<feature type="compositionally biased region" description="Basic and acidic residues" evidence="3">
    <location>
        <begin position="1161"/>
        <end position="1173"/>
    </location>
</feature>
<keyword evidence="4" id="KW-0812">Transmembrane</keyword>
<dbReference type="PANTHER" id="PTHR31600">
    <property type="entry name" value="TINY MACROCYSTS PROTEIN B-RELATED"/>
    <property type="match status" value="1"/>
</dbReference>
<feature type="compositionally biased region" description="Low complexity" evidence="3">
    <location>
        <begin position="1106"/>
        <end position="1115"/>
    </location>
</feature>
<dbReference type="PANTHER" id="PTHR31600:SF2">
    <property type="entry name" value="GAMETE ENRICHED GENE 10 PROTEIN-RELATED"/>
    <property type="match status" value="1"/>
</dbReference>
<feature type="transmembrane region" description="Helical" evidence="4">
    <location>
        <begin position="1892"/>
        <end position="1918"/>
    </location>
</feature>
<feature type="compositionally biased region" description="Gly residues" evidence="3">
    <location>
        <begin position="347"/>
        <end position="362"/>
    </location>
</feature>
<proteinExistence type="predicted"/>
<feature type="compositionally biased region" description="Acidic residues" evidence="3">
    <location>
        <begin position="1493"/>
        <end position="1508"/>
    </location>
</feature>
<evidence type="ECO:0000313" key="6">
    <source>
        <dbReference type="EMBL" id="KXZ42913.1"/>
    </source>
</evidence>
<dbReference type="InterPro" id="IPR035965">
    <property type="entry name" value="PAS-like_dom_sf"/>
</dbReference>
<feature type="compositionally biased region" description="Low complexity" evidence="3">
    <location>
        <begin position="1187"/>
        <end position="1204"/>
    </location>
</feature>
<keyword evidence="4" id="KW-0472">Membrane</keyword>
<evidence type="ECO:0000256" key="3">
    <source>
        <dbReference type="SAM" id="MobiDB-lite"/>
    </source>
</evidence>
<comment type="caution">
    <text evidence="6">The sequence shown here is derived from an EMBL/GenBank/DDBJ whole genome shotgun (WGS) entry which is preliminary data.</text>
</comment>
<feature type="region of interest" description="Disordered" evidence="3">
    <location>
        <begin position="1152"/>
        <end position="1205"/>
    </location>
</feature>
<sequence length="2044" mass="211081">MACRPPPRQIQFPPCRKALDTTGAVSFTSLSKALTNIENSVSQAQAAYHLVLETYGNNPRLVRLYGRFLETIKNDPWGAGEYYAEAERLEQAKSDDSNGPLLPDGTPLSRMDEITTAVLVVSSSGEIQMANKHVHRLFGYRKGDLDGKMMAALLAPQSGRRLSAHLAELVENSLAALSQGQSPTLSGGKALGEGADGAAASVADRAASVIGAAAATTATTAATSASASATTVVLGMHRERMAFPLRVALNKASGVGEDSTFIAMLEPVRPPRDTGTFWVAPNGVVAACDPQFVAHFGFAPGDVVGAQLSSFLVCDGAAEDAEVTRGSESPAAAAPSPDGGLWDTETGSGGGGRGVGAVGGGAADEPSTMLERLLALQAAATAAGRPAVVSCLVSHHYTSPIPCIAAARTLDLGDTSLYEVRFKPSSPEPLLLLVADRKGAIRFASPNLAVALNPRASAVGGALSRHEAAMQPAAGGAGGGAGGGAAPGVEGTRTGAQMLLSGLAGMGMLAGLGGSLHGLLTSYTLQDFLLPPWREMHTKLLRDASPSVASASSARGLYACTRAASPSASCPGGGGGGKGPVLELRSAAGTPLFMHVSAGGSEAVGEPLHVVRFAGSSLERALAERRLRLCVSDEGRILEVGRDTPCQQLFGFEASQLVGRLLWEVVEGLGEQLMAAQSDRGSGRASGSVGAYGQPYGQPYAQPPGAGARDGADAFTALVERVLRQPPGSSWRVTLSPPAPQRTASAAGRIRLSAAEIAAAQRAARARPAILAISLKDDTAAAADADRAGGGGAASSSTALFVDLWPLHSVTGVLQLDGEGRIKGVLEGACRPAGLLFGLPTAELPGERLDALLALPPARRGFGDLLVSGGRDKKSSLKRDNKEADVRVGPVHVLQGSHVDGRPLALELQLVGRTGPDQPLTALLRIHAPPLVPGGGCARTSSVTVVPPLPVAALSPVLAAGPSPKPLLAAHAATTITSTAAATATAAAAGGSYRRAATKASITGGPSGMELLTLVTVEGAIDDLLNRPPSPTPLSTTPGTPVKATPDLAPLDPSTRTPSGQPESADARAARASSGLLSASRVSGLPAIDPELEAALELALPGALAPPAARPGTATERPKTGEAATRRGSGADDPDDVDIAIKAAGPAGAGATAAAACAGGRRQEQERERERPHRGGSGEFDDAASEGGKSAMSATSGASSSGGAEYKRGKRFRNLVKLMDSSQAENVLSRFRRGALLAMFLLTLAHTVCFALVVTSILGQQKSMLQLVIAGRSQRMLHQVLVATRALDQIYKGKAPPNLYTRADIPELADRVYHFAAGVKDLQNQVASSNRDKEAIRNLYYFTAMRVWGSVNQTTGADIFTNITLWDMATFVYTSAKEVYQNHEAWAAAGVNISSTPAGQFLLKSGSDFFNGYRNVLDALLYIAMDNTRRVNNLQLACLLAEGCGVSVLSAALLSYLLRRLAAQRHTLYGAFLAIPVGLTRAIATQLTNTPLLDEEEEEDDGIGEEGEGGGKAAGDASGATAAAGLSKDGKDGNADGGKEKRRATLDPTQPQPVSTSRGPSRSASFIKPRSGATNSPVSHAAGGGGGGGGAHLQALGSIRLAASASRRRSSTSWLHRRLCCWWPFRSQVFPLGGTSGGHEGGASAGNGGFFGSGAASLLFGSGGAGSASLSASATRRYLRADSHDTVKLLMPFVAWSCLVVAFYAASVVKLQDVQPLVAVASVSNFNTARTYRSCFFAQELAAEEDPTRIAARKASLRRAGILLRDAFYTLQVGNDTERFPMVTVGLSYESPAMQNLIYKNTGCLRQPDSPPCPGPEYRFYQIIHSGQDSIMQNYLKAVFAMADEVTDVTPGLANKHLDFIYNVGTRDLTDANIEIGLLHFDYLRGLFNGILLLHILLFVLLWVCLSGFVLLLLNPLVARYTREKRRIAELMSQLPLELDVEKLVRAALGAATHHGAGSNAAGGAGGATGAGGAAAAEGSPHPPGVGLPAGDADQGPPGDAVRAWKSVLRSASHVVAAAKDASTRGGGAGPLQHQRRSSVVKTP</sequence>
<accession>A0A150FZ71</accession>
<keyword evidence="1" id="KW-0675">Receptor</keyword>
<evidence type="ECO:0000256" key="4">
    <source>
        <dbReference type="SAM" id="Phobius"/>
    </source>
</evidence>
<feature type="compositionally biased region" description="Basic and acidic residues" evidence="3">
    <location>
        <begin position="1528"/>
        <end position="1545"/>
    </location>
</feature>
<evidence type="ECO:0000313" key="7">
    <source>
        <dbReference type="Proteomes" id="UP000075714"/>
    </source>
</evidence>
<feature type="compositionally biased region" description="Polar residues" evidence="3">
    <location>
        <begin position="1547"/>
        <end position="1564"/>
    </location>
</feature>
<dbReference type="InterPro" id="IPR057352">
    <property type="entry name" value="TPR_TmcB/C"/>
</dbReference>
<dbReference type="EMBL" id="LSYV01000111">
    <property type="protein sequence ID" value="KXZ42913.1"/>
    <property type="molecule type" value="Genomic_DNA"/>
</dbReference>